<dbReference type="EnsemblPlants" id="ONIVA01G07950.8">
    <property type="protein sequence ID" value="ONIVA01G07950.8"/>
    <property type="gene ID" value="ONIVA01G07950"/>
</dbReference>
<organism evidence="1">
    <name type="scientific">Oryza nivara</name>
    <name type="common">Indian wild rice</name>
    <name type="synonym">Oryza sativa f. spontanea</name>
    <dbReference type="NCBI Taxonomy" id="4536"/>
    <lineage>
        <taxon>Eukaryota</taxon>
        <taxon>Viridiplantae</taxon>
        <taxon>Streptophyta</taxon>
        <taxon>Embryophyta</taxon>
        <taxon>Tracheophyta</taxon>
        <taxon>Spermatophyta</taxon>
        <taxon>Magnoliopsida</taxon>
        <taxon>Liliopsida</taxon>
        <taxon>Poales</taxon>
        <taxon>Poaceae</taxon>
        <taxon>BOP clade</taxon>
        <taxon>Oryzoideae</taxon>
        <taxon>Oryzeae</taxon>
        <taxon>Oryzinae</taxon>
        <taxon>Oryza</taxon>
    </lineage>
</organism>
<sequence>MSISVAESFACITTSIFNKEKVFLAGHEEEGPAQAQNLRDSLAEAKSDIVLHKNFADRGLATEAQAQMEQFE</sequence>
<evidence type="ECO:0000313" key="1">
    <source>
        <dbReference type="EnsemblPlants" id="ONIVA01G07950.8"/>
    </source>
</evidence>
<dbReference type="EnsemblPlants" id="ONIVA01G07950.6">
    <property type="protein sequence ID" value="ONIVA01G07950.6"/>
    <property type="gene ID" value="ONIVA01G07950"/>
</dbReference>
<dbReference type="AlphaFoldDB" id="A0A0E0FHX7"/>
<proteinExistence type="predicted"/>
<dbReference type="Proteomes" id="UP000006591">
    <property type="component" value="Chromosome 1"/>
</dbReference>
<name>A0A0E0FHX7_ORYNI</name>
<dbReference type="Gramene" id="ONIVA01G07950.8">
    <property type="protein sequence ID" value="ONIVA01G07950.8"/>
    <property type="gene ID" value="ONIVA01G07950"/>
</dbReference>
<protein>
    <submittedName>
        <fullName evidence="1">Uncharacterized protein</fullName>
    </submittedName>
</protein>
<dbReference type="Gramene" id="ONIVA01G07950.6">
    <property type="protein sequence ID" value="ONIVA01G07950.6"/>
    <property type="gene ID" value="ONIVA01G07950"/>
</dbReference>
<reference evidence="1" key="1">
    <citation type="submission" date="2013-08" db="EMBL/GenBank/DDBJ databases">
        <authorList>
            <person name="Wing R.A."/>
            <person name="Hsing Y."/>
        </authorList>
    </citation>
    <scope>NUCLEOTIDE SEQUENCE</scope>
</reference>
<accession>A0A0E0FHX7</accession>
<dbReference type="HOGENOM" id="CLU_2835155_0_0_1"/>
<reference evidence="1" key="2">
    <citation type="submission" date="2015-04" db="UniProtKB">
        <authorList>
            <consortium name="EnsemblPlants"/>
        </authorList>
    </citation>
    <scope>IDENTIFICATION</scope>
    <source>
        <strain evidence="1">SL10</strain>
    </source>
</reference>
<dbReference type="EnsemblPlants" id="ONIVA01G07950.7">
    <property type="protein sequence ID" value="ONIVA01G07950.7"/>
    <property type="gene ID" value="ONIVA01G07950"/>
</dbReference>
<keyword evidence="2" id="KW-1185">Reference proteome</keyword>
<dbReference type="Gramene" id="ONIVA01G07950.7">
    <property type="protein sequence ID" value="ONIVA01G07950.7"/>
    <property type="gene ID" value="ONIVA01G07950"/>
</dbReference>
<reference evidence="1" key="3">
    <citation type="submission" date="2018-04" db="EMBL/GenBank/DDBJ databases">
        <title>OnivRS2 (Oryza nivara Reference Sequence Version 2).</title>
        <authorList>
            <person name="Zhang J."/>
            <person name="Kudrna D."/>
            <person name="Lee S."/>
            <person name="Talag J."/>
            <person name="Rajasekar S."/>
            <person name="Welchert J."/>
            <person name="Hsing Y.-I."/>
            <person name="Wing R.A."/>
        </authorList>
    </citation>
    <scope>NUCLEOTIDE SEQUENCE [LARGE SCALE GENOMIC DNA]</scope>
</reference>
<evidence type="ECO:0000313" key="2">
    <source>
        <dbReference type="Proteomes" id="UP000006591"/>
    </source>
</evidence>
<dbReference type="Gene3D" id="3.40.50.720">
    <property type="entry name" value="NAD(P)-binding Rossmann-like Domain"/>
    <property type="match status" value="1"/>
</dbReference>